<accession>A0A1A9B587</accession>
<proteinExistence type="predicted"/>
<name>A0A1A9B587_9ACTN</name>
<reference evidence="3" key="1">
    <citation type="submission" date="2016-06" db="EMBL/GenBank/DDBJ databases">
        <authorList>
            <person name="Varghese N."/>
            <person name="Submissions Spin"/>
        </authorList>
    </citation>
    <scope>NUCLEOTIDE SEQUENCE [LARGE SCALE GENOMIC DNA]</scope>
    <source>
        <strain evidence="3">DSM 45794</strain>
    </source>
</reference>
<protein>
    <submittedName>
        <fullName evidence="2">Uncharacterized protein</fullName>
    </submittedName>
</protein>
<evidence type="ECO:0000313" key="2">
    <source>
        <dbReference type="EMBL" id="SBT64226.1"/>
    </source>
</evidence>
<dbReference type="AlphaFoldDB" id="A0A1A9B587"/>
<dbReference type="EMBL" id="FLRH01000003">
    <property type="protein sequence ID" value="SBT64226.1"/>
    <property type="molecule type" value="Genomic_DNA"/>
</dbReference>
<dbReference type="RefSeq" id="WP_091569710.1">
    <property type="nucleotide sequence ID" value="NZ_FLRH01000003.1"/>
</dbReference>
<feature type="region of interest" description="Disordered" evidence="1">
    <location>
        <begin position="26"/>
        <end position="87"/>
    </location>
</feature>
<feature type="region of interest" description="Disordered" evidence="1">
    <location>
        <begin position="168"/>
        <end position="217"/>
    </location>
</feature>
<dbReference type="STRING" id="946078.GA0070622_1196"/>
<feature type="compositionally biased region" description="Low complexity" evidence="1">
    <location>
        <begin position="173"/>
        <end position="217"/>
    </location>
</feature>
<gene>
    <name evidence="2" type="ORF">GA0070622_1196</name>
</gene>
<sequence>MGKDTEQYVVTAGYVTVETQVGAGRAHVDVPHGAPLPDDVSDEQRQRLLDAGAIGKRDGDGDVDASAETDGPTTRFGTPAARPVPGLVEPDEIDRDVIVAGAAEDILDWVGEDLARARVALDMEQAKGLNTRQGLVVELQKVMGGQETEPPAVPEELVDDGTVIAPAATGGVALPDPDPLAASGDASAAATPAKATPAKATKATAAKATKATGSSRS</sequence>
<keyword evidence="3" id="KW-1185">Reference proteome</keyword>
<organism evidence="2 3">
    <name type="scientific">Micromonospora sediminicola</name>
    <dbReference type="NCBI Taxonomy" id="946078"/>
    <lineage>
        <taxon>Bacteria</taxon>
        <taxon>Bacillati</taxon>
        <taxon>Actinomycetota</taxon>
        <taxon>Actinomycetes</taxon>
        <taxon>Micromonosporales</taxon>
        <taxon>Micromonosporaceae</taxon>
        <taxon>Micromonospora</taxon>
    </lineage>
</organism>
<evidence type="ECO:0000256" key="1">
    <source>
        <dbReference type="SAM" id="MobiDB-lite"/>
    </source>
</evidence>
<dbReference type="Proteomes" id="UP000199558">
    <property type="component" value="Unassembled WGS sequence"/>
</dbReference>
<evidence type="ECO:0000313" key="3">
    <source>
        <dbReference type="Proteomes" id="UP000199558"/>
    </source>
</evidence>